<organism evidence="6 7">
    <name type="scientific">Cellulomonas carbonis T26</name>
    <dbReference type="NCBI Taxonomy" id="947969"/>
    <lineage>
        <taxon>Bacteria</taxon>
        <taxon>Bacillati</taxon>
        <taxon>Actinomycetota</taxon>
        <taxon>Actinomycetes</taxon>
        <taxon>Micrococcales</taxon>
        <taxon>Cellulomonadaceae</taxon>
        <taxon>Cellulomonas</taxon>
    </lineage>
</organism>
<gene>
    <name evidence="6" type="ORF">N868_02955</name>
</gene>
<dbReference type="SUPFAM" id="SSF47413">
    <property type="entry name" value="lambda repressor-like DNA-binding domains"/>
    <property type="match status" value="1"/>
</dbReference>
<dbReference type="AlphaFoldDB" id="A0A0A0BMY5"/>
<comment type="caution">
    <text evidence="6">The sequence shown here is derived from an EMBL/GenBank/DDBJ whole genome shotgun (WGS) entry which is preliminary data.</text>
</comment>
<evidence type="ECO:0000313" key="7">
    <source>
        <dbReference type="Proteomes" id="UP000029839"/>
    </source>
</evidence>
<dbReference type="Proteomes" id="UP000029839">
    <property type="component" value="Unassembled WGS sequence"/>
</dbReference>
<sequence>MGKVTLQTVADRVGVSRMTVSNAFSRPDQLSAALRERVLAAAAELGYVGPDPAARGLARGEVGAVGLLTGSLRHAFTDEISTRFLGAIAEELAPTGLALTLLPASGDAPGEAGPAPEPSGSLPRSGTTRAPLAAGAPAGSVALDAAIVYSCDPTSPAVELLTRRRLPLVHVDQPPADGVTSVNVDDHGGAHSAARHLLGLGHRRVALVTTGLPAALTRGRAIVEAPPAELLAATTAHAPHERLRGWLDALAEAGVAPVVAHQPDSYVPTEEPARALMALDEPPTAVLCFSDAVADGVLRTARTLGLRVPEDLSVVGFDDNVLATRTEPGLTTVRQDVREKGRVAVGALLEAIDARRAGRPPEVGSTLLPTVLVVRATTAPPPDPSRRTA</sequence>
<dbReference type="InterPro" id="IPR028082">
    <property type="entry name" value="Peripla_BP_I"/>
</dbReference>
<feature type="domain" description="HTH lacI-type" evidence="5">
    <location>
        <begin position="4"/>
        <end position="59"/>
    </location>
</feature>
<feature type="compositionally biased region" description="Low complexity" evidence="4">
    <location>
        <begin position="103"/>
        <end position="121"/>
    </location>
</feature>
<reference evidence="6 7" key="2">
    <citation type="journal article" date="2015" name="Stand. Genomic Sci.">
        <title>Draft genome sequence of Cellulomonas carbonis T26(T) and comparative analysis of six Cellulomonas genomes.</title>
        <authorList>
            <person name="Zhuang W."/>
            <person name="Zhang S."/>
            <person name="Xia X."/>
            <person name="Wang G."/>
        </authorList>
    </citation>
    <scope>NUCLEOTIDE SEQUENCE [LARGE SCALE GENOMIC DNA]</scope>
    <source>
        <strain evidence="6 7">T26</strain>
    </source>
</reference>
<dbReference type="Pfam" id="PF13377">
    <property type="entry name" value="Peripla_BP_3"/>
    <property type="match status" value="1"/>
</dbReference>
<evidence type="ECO:0000256" key="1">
    <source>
        <dbReference type="ARBA" id="ARBA00023015"/>
    </source>
</evidence>
<dbReference type="Pfam" id="PF00356">
    <property type="entry name" value="LacI"/>
    <property type="match status" value="1"/>
</dbReference>
<dbReference type="PROSITE" id="PS50932">
    <property type="entry name" value="HTH_LACI_2"/>
    <property type="match status" value="1"/>
</dbReference>
<name>A0A0A0BMY5_9CELL</name>
<dbReference type="InterPro" id="IPR046335">
    <property type="entry name" value="LacI/GalR-like_sensor"/>
</dbReference>
<keyword evidence="1" id="KW-0805">Transcription regulation</keyword>
<evidence type="ECO:0000259" key="5">
    <source>
        <dbReference type="PROSITE" id="PS50932"/>
    </source>
</evidence>
<protein>
    <submittedName>
        <fullName evidence="6">LacI family transcriptional regulator</fullName>
    </submittedName>
</protein>
<feature type="region of interest" description="Disordered" evidence="4">
    <location>
        <begin position="103"/>
        <end position="133"/>
    </location>
</feature>
<dbReference type="InterPro" id="IPR010982">
    <property type="entry name" value="Lambda_DNA-bd_dom_sf"/>
</dbReference>
<dbReference type="OrthoDB" id="59108at2"/>
<evidence type="ECO:0000256" key="4">
    <source>
        <dbReference type="SAM" id="MobiDB-lite"/>
    </source>
</evidence>
<accession>A0A0A0BMY5</accession>
<evidence type="ECO:0000313" key="6">
    <source>
        <dbReference type="EMBL" id="KGM09311.1"/>
    </source>
</evidence>
<keyword evidence="7" id="KW-1185">Reference proteome</keyword>
<dbReference type="PANTHER" id="PTHR30146:SF138">
    <property type="entry name" value="TRANSCRIPTIONAL REGULATORY PROTEIN"/>
    <property type="match status" value="1"/>
</dbReference>
<dbReference type="CDD" id="cd01392">
    <property type="entry name" value="HTH_LacI"/>
    <property type="match status" value="1"/>
</dbReference>
<proteinExistence type="predicted"/>
<keyword evidence="2" id="KW-0238">DNA-binding</keyword>
<dbReference type="Gene3D" id="3.40.50.2300">
    <property type="match status" value="3"/>
</dbReference>
<dbReference type="SMART" id="SM00354">
    <property type="entry name" value="HTH_LACI"/>
    <property type="match status" value="1"/>
</dbReference>
<evidence type="ECO:0000256" key="2">
    <source>
        <dbReference type="ARBA" id="ARBA00023125"/>
    </source>
</evidence>
<dbReference type="PANTHER" id="PTHR30146">
    <property type="entry name" value="LACI-RELATED TRANSCRIPTIONAL REPRESSOR"/>
    <property type="match status" value="1"/>
</dbReference>
<dbReference type="CDD" id="cd06279">
    <property type="entry name" value="PBP1_LacI-like"/>
    <property type="match status" value="1"/>
</dbReference>
<dbReference type="SUPFAM" id="SSF53822">
    <property type="entry name" value="Periplasmic binding protein-like I"/>
    <property type="match status" value="1"/>
</dbReference>
<evidence type="ECO:0000256" key="3">
    <source>
        <dbReference type="ARBA" id="ARBA00023163"/>
    </source>
</evidence>
<dbReference type="Gene3D" id="1.10.260.40">
    <property type="entry name" value="lambda repressor-like DNA-binding domains"/>
    <property type="match status" value="1"/>
</dbReference>
<dbReference type="RefSeq" id="WP_043608932.1">
    <property type="nucleotide sequence ID" value="NZ_AXCY01000105.1"/>
</dbReference>
<keyword evidence="3" id="KW-0804">Transcription</keyword>
<dbReference type="InterPro" id="IPR000843">
    <property type="entry name" value="HTH_LacI"/>
</dbReference>
<dbReference type="EMBL" id="AXCY01000105">
    <property type="protein sequence ID" value="KGM09311.1"/>
    <property type="molecule type" value="Genomic_DNA"/>
</dbReference>
<reference evidence="6 7" key="1">
    <citation type="submission" date="2013-08" db="EMBL/GenBank/DDBJ databases">
        <title>Genome sequencing of Cellulomonas carbonis T26.</title>
        <authorList>
            <person name="Chen F."/>
            <person name="Li Y."/>
            <person name="Wang G."/>
        </authorList>
    </citation>
    <scope>NUCLEOTIDE SEQUENCE [LARGE SCALE GENOMIC DNA]</scope>
    <source>
        <strain evidence="6 7">T26</strain>
    </source>
</reference>
<dbReference type="GO" id="GO:0000976">
    <property type="term" value="F:transcription cis-regulatory region binding"/>
    <property type="evidence" value="ECO:0007669"/>
    <property type="project" value="TreeGrafter"/>
</dbReference>
<dbReference type="GO" id="GO:0003700">
    <property type="term" value="F:DNA-binding transcription factor activity"/>
    <property type="evidence" value="ECO:0007669"/>
    <property type="project" value="TreeGrafter"/>
</dbReference>